<dbReference type="CDD" id="cd06225">
    <property type="entry name" value="HAMP"/>
    <property type="match status" value="1"/>
</dbReference>
<keyword evidence="4 14" id="KW-0997">Cell inner membrane</keyword>
<dbReference type="PROSITE" id="PS50109">
    <property type="entry name" value="HIS_KIN"/>
    <property type="match status" value="1"/>
</dbReference>
<dbReference type="CDD" id="cd19408">
    <property type="entry name" value="NarX_NarQ_sensor"/>
    <property type="match status" value="1"/>
</dbReference>
<dbReference type="SMART" id="SM00387">
    <property type="entry name" value="HATPase_c"/>
    <property type="match status" value="1"/>
</dbReference>
<dbReference type="InterPro" id="IPR029095">
    <property type="entry name" value="NarX-like_N"/>
</dbReference>
<gene>
    <name evidence="19" type="ORF">OHM77_08205</name>
</gene>
<evidence type="ECO:0000256" key="16">
    <source>
        <dbReference type="SAM" id="Phobius"/>
    </source>
</evidence>
<dbReference type="EMBL" id="CP107246">
    <property type="protein sequence ID" value="WIM04682.1"/>
    <property type="molecule type" value="Genomic_DNA"/>
</dbReference>
<dbReference type="PROSITE" id="PS50885">
    <property type="entry name" value="HAMP"/>
    <property type="match status" value="1"/>
</dbReference>
<keyword evidence="6 14" id="KW-0808">Transferase</keyword>
<keyword evidence="7 16" id="KW-0812">Transmembrane</keyword>
<dbReference type="InterPro" id="IPR005467">
    <property type="entry name" value="His_kinase_dom"/>
</dbReference>
<dbReference type="Gene3D" id="1.10.8.500">
    <property type="entry name" value="HAMP domain in histidine kinase"/>
    <property type="match status" value="1"/>
</dbReference>
<dbReference type="CDD" id="cd16917">
    <property type="entry name" value="HATPase_UhpB-NarQ-NarX-like"/>
    <property type="match status" value="1"/>
</dbReference>
<dbReference type="PIRSF" id="PIRSF003167">
    <property type="entry name" value="STHK_NarX/NarQ"/>
    <property type="match status" value="1"/>
</dbReference>
<keyword evidence="5" id="KW-0597">Phosphoprotein</keyword>
<evidence type="ECO:0000256" key="12">
    <source>
        <dbReference type="ARBA" id="ARBA00023012"/>
    </source>
</evidence>
<dbReference type="PANTHER" id="PTHR24421">
    <property type="entry name" value="NITRATE/NITRITE SENSOR PROTEIN NARX-RELATED"/>
    <property type="match status" value="1"/>
</dbReference>
<evidence type="ECO:0000256" key="7">
    <source>
        <dbReference type="ARBA" id="ARBA00022692"/>
    </source>
</evidence>
<dbReference type="SUPFAM" id="SSF55781">
    <property type="entry name" value="GAF domain-like"/>
    <property type="match status" value="1"/>
</dbReference>
<dbReference type="SUPFAM" id="SSF55874">
    <property type="entry name" value="ATPase domain of HSP90 chaperone/DNA topoisomerase II/histidine kinase"/>
    <property type="match status" value="1"/>
</dbReference>
<dbReference type="Gene3D" id="1.20.120.960">
    <property type="entry name" value="Histidine kinase NarX, sensor domain"/>
    <property type="match status" value="1"/>
</dbReference>
<evidence type="ECO:0000259" key="18">
    <source>
        <dbReference type="PROSITE" id="PS50885"/>
    </source>
</evidence>
<keyword evidence="15" id="KW-0175">Coiled coil</keyword>
<organism evidence="19">
    <name type="scientific">Candidatus Nitricoxidivorans perseverans</name>
    <dbReference type="NCBI Taxonomy" id="2975601"/>
    <lineage>
        <taxon>Bacteria</taxon>
        <taxon>Pseudomonadati</taxon>
        <taxon>Pseudomonadota</taxon>
        <taxon>Betaproteobacteria</taxon>
        <taxon>Nitrosomonadales</taxon>
        <taxon>Sterolibacteriaceae</taxon>
        <taxon>Candidatus Nitricoxidivorans</taxon>
    </lineage>
</organism>
<dbReference type="EC" id="2.7.13.3" evidence="14"/>
<keyword evidence="13 14" id="KW-0472">Membrane</keyword>
<evidence type="ECO:0000256" key="4">
    <source>
        <dbReference type="ARBA" id="ARBA00022519"/>
    </source>
</evidence>
<dbReference type="InterPro" id="IPR036890">
    <property type="entry name" value="HATPase_C_sf"/>
</dbReference>
<comment type="catalytic activity">
    <reaction evidence="1 14">
        <text>ATP + protein L-histidine = ADP + protein N-phospho-L-histidine.</text>
        <dbReference type="EC" id="2.7.13.3"/>
    </reaction>
</comment>
<accession>A0AA49FJ52</accession>
<dbReference type="PANTHER" id="PTHR24421:SF10">
    <property type="entry name" value="NITRATE_NITRITE SENSOR PROTEIN NARQ"/>
    <property type="match status" value="1"/>
</dbReference>
<dbReference type="GO" id="GO:0000155">
    <property type="term" value="F:phosphorelay sensor kinase activity"/>
    <property type="evidence" value="ECO:0007669"/>
    <property type="project" value="UniProtKB-UniRule"/>
</dbReference>
<evidence type="ECO:0000256" key="6">
    <source>
        <dbReference type="ARBA" id="ARBA00022679"/>
    </source>
</evidence>
<feature type="domain" description="HAMP" evidence="18">
    <location>
        <begin position="188"/>
        <end position="240"/>
    </location>
</feature>
<feature type="transmembrane region" description="Helical" evidence="16">
    <location>
        <begin position="167"/>
        <end position="186"/>
    </location>
</feature>
<feature type="domain" description="Histidine kinase" evidence="17">
    <location>
        <begin position="412"/>
        <end position="610"/>
    </location>
</feature>
<evidence type="ECO:0000259" key="17">
    <source>
        <dbReference type="PROSITE" id="PS50109"/>
    </source>
</evidence>
<feature type="coiled-coil region" evidence="15">
    <location>
        <begin position="232"/>
        <end position="259"/>
    </location>
</feature>
<dbReference type="GO" id="GO:0046983">
    <property type="term" value="F:protein dimerization activity"/>
    <property type="evidence" value="ECO:0007669"/>
    <property type="project" value="UniProtKB-UniRule"/>
</dbReference>
<dbReference type="AlphaFoldDB" id="A0AA49FJ52"/>
<dbReference type="InterPro" id="IPR042295">
    <property type="entry name" value="NarX-like_N_sf"/>
</dbReference>
<evidence type="ECO:0000256" key="14">
    <source>
        <dbReference type="PIRNR" id="PIRNR003167"/>
    </source>
</evidence>
<evidence type="ECO:0000256" key="5">
    <source>
        <dbReference type="ARBA" id="ARBA00022553"/>
    </source>
</evidence>
<evidence type="ECO:0000313" key="19">
    <source>
        <dbReference type="EMBL" id="WIM04682.1"/>
    </source>
</evidence>
<dbReference type="InterPro" id="IPR016380">
    <property type="entry name" value="Sig_transdc_His_kin_NarX/NarQ"/>
</dbReference>
<dbReference type="Pfam" id="PF02518">
    <property type="entry name" value="HATPase_c"/>
    <property type="match status" value="1"/>
</dbReference>
<dbReference type="Gene3D" id="1.20.5.1930">
    <property type="match status" value="1"/>
</dbReference>
<evidence type="ECO:0000256" key="8">
    <source>
        <dbReference type="ARBA" id="ARBA00022741"/>
    </source>
</evidence>
<proteinExistence type="predicted"/>
<dbReference type="Gene3D" id="3.30.565.10">
    <property type="entry name" value="Histidine kinase-like ATPase, C-terminal domain"/>
    <property type="match status" value="1"/>
</dbReference>
<dbReference type="InterPro" id="IPR003660">
    <property type="entry name" value="HAMP_dom"/>
</dbReference>
<keyword evidence="10 14" id="KW-0067">ATP-binding</keyword>
<sequence length="621" mass="67144">MVRLGGAIAAITLLSVLGMAVSGAVANSIQGNGEAINLAGSLRMQSWHMASLFLSRSGGDHAANLRRLDDAVATFDATLTAPPILSMLPGTGGINLDADYRKVFDGWHQRIRPRFLATAASGAGALTGASPTEALLTDLGGFVDDINLLVKRMAQGTEAKILVMQQVLGAALAVTMLVVMLTIHLIHTRLVKPLRDLLAFTVTVGQGDLSVRTGFTGEDELGRLGRAFDAMSEDLQKLYQDLEERVERKTAELTRSNRSLELLYHSITRLHGAPPGRDTYLAVLRNIEAVLGLGHGIICLGDPDGDLGQAIATTMQPGDANPCERADCVWCHGTQTPRISIADDGRQLITLPLSDAERQYGVLIVDTRTGDPPEAWQLQLLDALSRHIGVAIGAERRVEQSRRLALLEERAVIARELHDSLAQSLAYMRIQVSRLQGAMTMNQPGRGDEMAGMLMELREGLSGAYRQLRELLSTFRLKMEGEGLGAALARTVEEFAARGAVEIGLDIDLGRCPLTPNEEIHMLHVIREALSNVVNHARARLVGISVSCNGDGPMTVVVEDDGVGIRKPADMHHYGMTIMEERARTLQGDIRYQKREGGGTRVVLTFQPSGRRSIPSSKVAP</sequence>
<dbReference type="InterPro" id="IPR029016">
    <property type="entry name" value="GAF-like_dom_sf"/>
</dbReference>
<evidence type="ECO:0000256" key="15">
    <source>
        <dbReference type="SAM" id="Coils"/>
    </source>
</evidence>
<dbReference type="Pfam" id="PF07730">
    <property type="entry name" value="HisKA_3"/>
    <property type="match status" value="1"/>
</dbReference>
<dbReference type="GO" id="GO:0005524">
    <property type="term" value="F:ATP binding"/>
    <property type="evidence" value="ECO:0007669"/>
    <property type="project" value="UniProtKB-UniRule"/>
</dbReference>
<evidence type="ECO:0000256" key="2">
    <source>
        <dbReference type="ARBA" id="ARBA00004429"/>
    </source>
</evidence>
<evidence type="ECO:0000256" key="3">
    <source>
        <dbReference type="ARBA" id="ARBA00022475"/>
    </source>
</evidence>
<dbReference type="InterPro" id="IPR050482">
    <property type="entry name" value="Sensor_HK_TwoCompSys"/>
</dbReference>
<reference evidence="19" key="1">
    <citation type="journal article" date="2023" name="Nat. Microbiol.">
        <title>Enrichment and characterization of a nitric oxide-reducing microbial community in a continuous bioreactor.</title>
        <authorList>
            <person name="Garrido-Amador P."/>
            <person name="Stortenbeker N."/>
            <person name="Wessels H.J.C.T."/>
            <person name="Speth D.R."/>
            <person name="Garcia-Heredia I."/>
            <person name="Kartal B."/>
        </authorList>
    </citation>
    <scope>NUCLEOTIDE SEQUENCE</scope>
    <source>
        <strain evidence="19">MAG1</strain>
    </source>
</reference>
<dbReference type="Proteomes" id="UP001234916">
    <property type="component" value="Chromosome"/>
</dbReference>
<name>A0AA49FJ52_9PROT</name>
<dbReference type="SUPFAM" id="SSF158472">
    <property type="entry name" value="HAMP domain-like"/>
    <property type="match status" value="1"/>
</dbReference>
<protein>
    <recommendedName>
        <fullName evidence="14">Sensor protein</fullName>
        <ecNumber evidence="14">2.7.13.3</ecNumber>
    </recommendedName>
</protein>
<dbReference type="SMART" id="SM00304">
    <property type="entry name" value="HAMP"/>
    <property type="match status" value="1"/>
</dbReference>
<evidence type="ECO:0000256" key="10">
    <source>
        <dbReference type="ARBA" id="ARBA00022840"/>
    </source>
</evidence>
<dbReference type="Pfam" id="PF13675">
    <property type="entry name" value="PilJ"/>
    <property type="match status" value="1"/>
</dbReference>
<evidence type="ECO:0000256" key="11">
    <source>
        <dbReference type="ARBA" id="ARBA00022989"/>
    </source>
</evidence>
<keyword evidence="9 14" id="KW-0418">Kinase</keyword>
<dbReference type="Pfam" id="PF00672">
    <property type="entry name" value="HAMP"/>
    <property type="match status" value="1"/>
</dbReference>
<dbReference type="KEGG" id="npv:OHM77_08205"/>
<dbReference type="InterPro" id="IPR011712">
    <property type="entry name" value="Sig_transdc_His_kin_sub3_dim/P"/>
</dbReference>
<dbReference type="InterPro" id="IPR003594">
    <property type="entry name" value="HATPase_dom"/>
</dbReference>
<keyword evidence="3 14" id="KW-1003">Cell membrane</keyword>
<comment type="subcellular location">
    <subcellularLocation>
        <location evidence="2">Cell inner membrane</location>
        <topology evidence="2">Multi-pass membrane protein</topology>
    </subcellularLocation>
</comment>
<dbReference type="GO" id="GO:0005886">
    <property type="term" value="C:plasma membrane"/>
    <property type="evidence" value="ECO:0007669"/>
    <property type="project" value="UniProtKB-SubCell"/>
</dbReference>
<evidence type="ECO:0000256" key="1">
    <source>
        <dbReference type="ARBA" id="ARBA00000085"/>
    </source>
</evidence>
<dbReference type="Gene3D" id="3.30.450.40">
    <property type="match status" value="1"/>
</dbReference>
<keyword evidence="11 16" id="KW-1133">Transmembrane helix</keyword>
<keyword evidence="8 14" id="KW-0547">Nucleotide-binding</keyword>
<evidence type="ECO:0000256" key="13">
    <source>
        <dbReference type="ARBA" id="ARBA00023136"/>
    </source>
</evidence>
<keyword evidence="12 14" id="KW-0902">Two-component regulatory system</keyword>
<evidence type="ECO:0000256" key="9">
    <source>
        <dbReference type="ARBA" id="ARBA00022777"/>
    </source>
</evidence>